<dbReference type="EMBL" id="MHWD01000025">
    <property type="protein sequence ID" value="OHB03218.1"/>
    <property type="molecule type" value="Genomic_DNA"/>
</dbReference>
<dbReference type="PANTHER" id="PTHR43046:SF14">
    <property type="entry name" value="MUTT_NUDIX FAMILY PROTEIN"/>
    <property type="match status" value="1"/>
</dbReference>
<gene>
    <name evidence="5" type="ORF">A2920_02525</name>
</gene>
<dbReference type="PROSITE" id="PS51462">
    <property type="entry name" value="NUDIX"/>
    <property type="match status" value="1"/>
</dbReference>
<dbReference type="SUPFAM" id="SSF55811">
    <property type="entry name" value="Nudix"/>
    <property type="match status" value="1"/>
</dbReference>
<dbReference type="InterPro" id="IPR015797">
    <property type="entry name" value="NUDIX_hydrolase-like_dom_sf"/>
</dbReference>
<accession>A0A1G2U129</accession>
<dbReference type="PANTHER" id="PTHR43046">
    <property type="entry name" value="GDP-MANNOSE MANNOSYL HYDROLASE"/>
    <property type="match status" value="1"/>
</dbReference>
<evidence type="ECO:0000259" key="4">
    <source>
        <dbReference type="PROSITE" id="PS51462"/>
    </source>
</evidence>
<reference evidence="5 6" key="1">
    <citation type="journal article" date="2016" name="Nat. Commun.">
        <title>Thousands of microbial genomes shed light on interconnected biogeochemical processes in an aquifer system.</title>
        <authorList>
            <person name="Anantharaman K."/>
            <person name="Brown C.T."/>
            <person name="Hug L.A."/>
            <person name="Sharon I."/>
            <person name="Castelle C.J."/>
            <person name="Probst A.J."/>
            <person name="Thomas B.C."/>
            <person name="Singh A."/>
            <person name="Wilkins M.J."/>
            <person name="Karaoz U."/>
            <person name="Brodie E.L."/>
            <person name="Williams K.H."/>
            <person name="Hubbard S.S."/>
            <person name="Banfield J.F."/>
        </authorList>
    </citation>
    <scope>NUCLEOTIDE SEQUENCE [LARGE SCALE GENOMIC DNA]</scope>
</reference>
<evidence type="ECO:0000256" key="1">
    <source>
        <dbReference type="ARBA" id="ARBA00001946"/>
    </source>
</evidence>
<dbReference type="InterPro" id="IPR020476">
    <property type="entry name" value="Nudix_hydrolase"/>
</dbReference>
<comment type="similarity">
    <text evidence="3">Belongs to the Nudix hydrolase family.</text>
</comment>
<evidence type="ECO:0000256" key="2">
    <source>
        <dbReference type="ARBA" id="ARBA00022801"/>
    </source>
</evidence>
<dbReference type="InterPro" id="IPR000086">
    <property type="entry name" value="NUDIX_hydrolase_dom"/>
</dbReference>
<evidence type="ECO:0000313" key="5">
    <source>
        <dbReference type="EMBL" id="OHB03218.1"/>
    </source>
</evidence>
<name>A0A1G2U129_9BACT</name>
<keyword evidence="2 3" id="KW-0378">Hydrolase</keyword>
<protein>
    <recommendedName>
        <fullName evidence="4">Nudix hydrolase domain-containing protein</fullName>
    </recommendedName>
</protein>
<sequence>MKKQIPNTFYRVSIKGLILDETRTKFLTTLEEGGWWELPGGGLDWGENPIDGLRREIREEMGLEVTKVSPLPSYYLLGKNTDDNWTLNLIFEIEVKDLNFTPSDECVEIRFIAPEEVGTINAFRTVTELAGMFDKNNHLIS</sequence>
<dbReference type="PRINTS" id="PR00502">
    <property type="entry name" value="NUDIXFAMILY"/>
</dbReference>
<proteinExistence type="inferred from homology"/>
<dbReference type="InterPro" id="IPR020084">
    <property type="entry name" value="NUDIX_hydrolase_CS"/>
</dbReference>
<dbReference type="Pfam" id="PF00293">
    <property type="entry name" value="NUDIX"/>
    <property type="match status" value="1"/>
</dbReference>
<comment type="cofactor">
    <cofactor evidence="1">
        <name>Mg(2+)</name>
        <dbReference type="ChEBI" id="CHEBI:18420"/>
    </cofactor>
</comment>
<dbReference type="CDD" id="cd02883">
    <property type="entry name" value="NUDIX_Hydrolase"/>
    <property type="match status" value="1"/>
</dbReference>
<comment type="caution">
    <text evidence="5">The sequence shown here is derived from an EMBL/GenBank/DDBJ whole genome shotgun (WGS) entry which is preliminary data.</text>
</comment>
<dbReference type="Proteomes" id="UP000179283">
    <property type="component" value="Unassembled WGS sequence"/>
</dbReference>
<dbReference type="AlphaFoldDB" id="A0A1G2U129"/>
<evidence type="ECO:0000313" key="6">
    <source>
        <dbReference type="Proteomes" id="UP000179283"/>
    </source>
</evidence>
<dbReference type="PROSITE" id="PS00893">
    <property type="entry name" value="NUDIX_BOX"/>
    <property type="match status" value="1"/>
</dbReference>
<dbReference type="Gene3D" id="3.90.79.10">
    <property type="entry name" value="Nucleoside Triphosphate Pyrophosphohydrolase"/>
    <property type="match status" value="1"/>
</dbReference>
<evidence type="ECO:0000256" key="3">
    <source>
        <dbReference type="RuleBase" id="RU003476"/>
    </source>
</evidence>
<organism evidence="5 6">
    <name type="scientific">Candidatus Zambryskibacteria bacterium RIFCSPLOWO2_01_FULL_43_17</name>
    <dbReference type="NCBI Taxonomy" id="1802760"/>
    <lineage>
        <taxon>Bacteria</taxon>
        <taxon>Candidatus Zambryskiibacteriota</taxon>
    </lineage>
</organism>
<feature type="domain" description="Nudix hydrolase" evidence="4">
    <location>
        <begin position="9"/>
        <end position="134"/>
    </location>
</feature>
<dbReference type="GO" id="GO:0016787">
    <property type="term" value="F:hydrolase activity"/>
    <property type="evidence" value="ECO:0007669"/>
    <property type="project" value="UniProtKB-KW"/>
</dbReference>